<proteinExistence type="predicted"/>
<name>A0AAD6UAC4_9AGAR</name>
<feature type="compositionally biased region" description="Pro residues" evidence="1">
    <location>
        <begin position="134"/>
        <end position="144"/>
    </location>
</feature>
<feature type="region of interest" description="Disordered" evidence="1">
    <location>
        <begin position="37"/>
        <end position="56"/>
    </location>
</feature>
<feature type="compositionally biased region" description="Acidic residues" evidence="1">
    <location>
        <begin position="232"/>
        <end position="242"/>
    </location>
</feature>
<feature type="region of interest" description="Disordered" evidence="1">
    <location>
        <begin position="177"/>
        <end position="201"/>
    </location>
</feature>
<organism evidence="2 3">
    <name type="scientific">Mycena belliarum</name>
    <dbReference type="NCBI Taxonomy" id="1033014"/>
    <lineage>
        <taxon>Eukaryota</taxon>
        <taxon>Fungi</taxon>
        <taxon>Dikarya</taxon>
        <taxon>Basidiomycota</taxon>
        <taxon>Agaricomycotina</taxon>
        <taxon>Agaricomycetes</taxon>
        <taxon>Agaricomycetidae</taxon>
        <taxon>Agaricales</taxon>
        <taxon>Marasmiineae</taxon>
        <taxon>Mycenaceae</taxon>
        <taxon>Mycena</taxon>
    </lineage>
</organism>
<evidence type="ECO:0000313" key="2">
    <source>
        <dbReference type="EMBL" id="KAJ7093321.1"/>
    </source>
</evidence>
<feature type="region of interest" description="Disordered" evidence="1">
    <location>
        <begin position="92"/>
        <end position="148"/>
    </location>
</feature>
<evidence type="ECO:0000313" key="3">
    <source>
        <dbReference type="Proteomes" id="UP001222325"/>
    </source>
</evidence>
<dbReference type="EMBL" id="JARJCN010000016">
    <property type="protein sequence ID" value="KAJ7093321.1"/>
    <property type="molecule type" value="Genomic_DNA"/>
</dbReference>
<gene>
    <name evidence="2" type="ORF">B0H15DRAFT_156431</name>
</gene>
<dbReference type="Proteomes" id="UP001222325">
    <property type="component" value="Unassembled WGS sequence"/>
</dbReference>
<feature type="compositionally biased region" description="Basic and acidic residues" evidence="1">
    <location>
        <begin position="120"/>
        <end position="132"/>
    </location>
</feature>
<sequence length="319" mass="34960">MNATSRTNSPRFPLLMLEPVSPDQIWGQMVYGGAPERWMTPEPLEGTDAEPRDSEEPIFHRPAFLHDCDFAGDAYDAHESVSMTPRTTLWLDRTPRHNQKSAPTPPPTAYLLTPPWRQQDPWRESEHDEAHLHPLPPSPPPAPKALPVGAAAPRVFHPPSVADLSARLEAVRALYHKRASSPRPDSPSGDPRSGACSRSTTPFRFLPPLSVRFPRYFGCGAAEEGAQPPVAEDSDSESDAESACDGSELIDWSVFDTVHSLLSSADNTCDLRDALDGDETDTGALADDEKDKGCVLRDDFWGVNSDDSECSTDMDTDSD</sequence>
<protein>
    <submittedName>
        <fullName evidence="2">Uncharacterized protein</fullName>
    </submittedName>
</protein>
<reference evidence="2" key="1">
    <citation type="submission" date="2023-03" db="EMBL/GenBank/DDBJ databases">
        <title>Massive genome expansion in bonnet fungi (Mycena s.s.) driven by repeated elements and novel gene families across ecological guilds.</title>
        <authorList>
            <consortium name="Lawrence Berkeley National Laboratory"/>
            <person name="Harder C.B."/>
            <person name="Miyauchi S."/>
            <person name="Viragh M."/>
            <person name="Kuo A."/>
            <person name="Thoen E."/>
            <person name="Andreopoulos B."/>
            <person name="Lu D."/>
            <person name="Skrede I."/>
            <person name="Drula E."/>
            <person name="Henrissat B."/>
            <person name="Morin E."/>
            <person name="Kohler A."/>
            <person name="Barry K."/>
            <person name="LaButti K."/>
            <person name="Morin E."/>
            <person name="Salamov A."/>
            <person name="Lipzen A."/>
            <person name="Mereny Z."/>
            <person name="Hegedus B."/>
            <person name="Baldrian P."/>
            <person name="Stursova M."/>
            <person name="Weitz H."/>
            <person name="Taylor A."/>
            <person name="Grigoriev I.V."/>
            <person name="Nagy L.G."/>
            <person name="Martin F."/>
            <person name="Kauserud H."/>
        </authorList>
    </citation>
    <scope>NUCLEOTIDE SEQUENCE</scope>
    <source>
        <strain evidence="2">CBHHK173m</strain>
    </source>
</reference>
<dbReference type="AlphaFoldDB" id="A0AAD6UAC4"/>
<accession>A0AAD6UAC4</accession>
<keyword evidence="3" id="KW-1185">Reference proteome</keyword>
<feature type="compositionally biased region" description="Low complexity" evidence="1">
    <location>
        <begin position="181"/>
        <end position="194"/>
    </location>
</feature>
<feature type="region of interest" description="Disordered" evidence="1">
    <location>
        <begin position="224"/>
        <end position="245"/>
    </location>
</feature>
<evidence type="ECO:0000256" key="1">
    <source>
        <dbReference type="SAM" id="MobiDB-lite"/>
    </source>
</evidence>
<comment type="caution">
    <text evidence="2">The sequence shown here is derived from an EMBL/GenBank/DDBJ whole genome shotgun (WGS) entry which is preliminary data.</text>
</comment>